<proteinExistence type="predicted"/>
<gene>
    <name evidence="1" type="ORF">Amon02_000203100</name>
</gene>
<comment type="caution">
    <text evidence="1">The sequence shown here is derived from an EMBL/GenBank/DDBJ whole genome shotgun (WGS) entry which is preliminary data.</text>
</comment>
<evidence type="ECO:0000313" key="2">
    <source>
        <dbReference type="Proteomes" id="UP001165064"/>
    </source>
</evidence>
<organism evidence="1 2">
    <name type="scientific">Ambrosiozyma monospora</name>
    <name type="common">Yeast</name>
    <name type="synonym">Endomycopsis monosporus</name>
    <dbReference type="NCBI Taxonomy" id="43982"/>
    <lineage>
        <taxon>Eukaryota</taxon>
        <taxon>Fungi</taxon>
        <taxon>Dikarya</taxon>
        <taxon>Ascomycota</taxon>
        <taxon>Saccharomycotina</taxon>
        <taxon>Pichiomycetes</taxon>
        <taxon>Pichiales</taxon>
        <taxon>Pichiaceae</taxon>
        <taxon>Ambrosiozyma</taxon>
    </lineage>
</organism>
<accession>A0ACB5SWB6</accession>
<protein>
    <submittedName>
        <fullName evidence="1">Unnamed protein product</fullName>
    </submittedName>
</protein>
<reference evidence="1" key="1">
    <citation type="submission" date="2023-04" db="EMBL/GenBank/DDBJ databases">
        <title>Ambrosiozyma monospora NBRC 10751.</title>
        <authorList>
            <person name="Ichikawa N."/>
            <person name="Sato H."/>
            <person name="Tonouchi N."/>
        </authorList>
    </citation>
    <scope>NUCLEOTIDE SEQUENCE</scope>
    <source>
        <strain evidence="1">NBRC 10751</strain>
    </source>
</reference>
<sequence length="534" mass="59186">MAFSDDFGGVMMFSVSFGISYKLRDLSHFIGFQQSPLSSSRSSYQSPEITISTPNTTPDLAIMNFLLSAVSASSDSLDLFFLENMNGDESISGILSPFPSETFGGFNTVFDSIAGDLTSALKEESVSDVEAQEQHNPVVAKDSSFSVEIDDFLSIDGESNTDQDTSVLDSLLADADPLTNGNVPEKDVSSSKTTESAPYYALDVKDFFEKNFSEDFIAQFSTDLIEPPTTSSDEENPSLSPMINNALDDDFLSQLKLPDLVGNLSSPDINANGAHEALLACSCQKHKSSESHHNPKISLVQPPTATGGKSKKRQFDSVEDTCDSHTDSKRARLTENSSQKKGIFIPENAKTPSVPTPTLEAYRALNNVSLDQVLDSSRHITNDKWLYESANPTEKLTPYSPRVYRYFKSYAEFRKSTGKVVERQGLCPYCPLERIHNEHTSFYDLNSSEYALHLSLCHGVFTTGYFVQQPTVHKMGLELKARGEPRLVECVECPYDNCKKAFKVNRKQIGSKSLGAYIRHVRKCHMITKNKRRS</sequence>
<name>A0ACB5SWB6_AMBMO</name>
<evidence type="ECO:0000313" key="1">
    <source>
        <dbReference type="EMBL" id="GME75115.1"/>
    </source>
</evidence>
<dbReference type="EMBL" id="BSXS01001119">
    <property type="protein sequence ID" value="GME75115.1"/>
    <property type="molecule type" value="Genomic_DNA"/>
</dbReference>
<dbReference type="Proteomes" id="UP001165064">
    <property type="component" value="Unassembled WGS sequence"/>
</dbReference>
<keyword evidence="2" id="KW-1185">Reference proteome</keyword>